<reference evidence="2" key="1">
    <citation type="journal article" date="2024" name="Front. Bioeng. Biotechnol.">
        <title>Genome-scale model development and genomic sequencing of the oleaginous clade Lipomyces.</title>
        <authorList>
            <person name="Czajka J.J."/>
            <person name="Han Y."/>
            <person name="Kim J."/>
            <person name="Mondo S.J."/>
            <person name="Hofstad B.A."/>
            <person name="Robles A."/>
            <person name="Haridas S."/>
            <person name="Riley R."/>
            <person name="LaButti K."/>
            <person name="Pangilinan J."/>
            <person name="Andreopoulos W."/>
            <person name="Lipzen A."/>
            <person name="Yan J."/>
            <person name="Wang M."/>
            <person name="Ng V."/>
            <person name="Grigoriev I.V."/>
            <person name="Spatafora J.W."/>
            <person name="Magnuson J.K."/>
            <person name="Baker S.E."/>
            <person name="Pomraning K.R."/>
        </authorList>
    </citation>
    <scope>NUCLEOTIDE SEQUENCE [LARGE SCALE GENOMIC DNA]</scope>
    <source>
        <strain evidence="2">CBS 7786</strain>
    </source>
</reference>
<gene>
    <name evidence="1" type="ORF">V1525DRAFT_387509</name>
</gene>
<organism evidence="1 2">
    <name type="scientific">Lipomyces kononenkoae</name>
    <name type="common">Yeast</name>
    <dbReference type="NCBI Taxonomy" id="34357"/>
    <lineage>
        <taxon>Eukaryota</taxon>
        <taxon>Fungi</taxon>
        <taxon>Dikarya</taxon>
        <taxon>Ascomycota</taxon>
        <taxon>Saccharomycotina</taxon>
        <taxon>Lipomycetes</taxon>
        <taxon>Lipomycetales</taxon>
        <taxon>Lipomycetaceae</taxon>
        <taxon>Lipomyces</taxon>
    </lineage>
</organism>
<evidence type="ECO:0000313" key="1">
    <source>
        <dbReference type="EMBL" id="KAK9238440.1"/>
    </source>
</evidence>
<name>A0ACC3T402_LIPKO</name>
<accession>A0ACC3T402</accession>
<proteinExistence type="predicted"/>
<keyword evidence="2" id="KW-1185">Reference proteome</keyword>
<evidence type="ECO:0000313" key="2">
    <source>
        <dbReference type="Proteomes" id="UP001433508"/>
    </source>
</evidence>
<dbReference type="Proteomes" id="UP001433508">
    <property type="component" value="Unassembled WGS sequence"/>
</dbReference>
<comment type="caution">
    <text evidence="1">The sequence shown here is derived from an EMBL/GenBank/DDBJ whole genome shotgun (WGS) entry which is preliminary data.</text>
</comment>
<protein>
    <submittedName>
        <fullName evidence="1">Uncharacterized protein</fullName>
    </submittedName>
</protein>
<dbReference type="EMBL" id="MU971356">
    <property type="protein sequence ID" value="KAK9238440.1"/>
    <property type="molecule type" value="Genomic_DNA"/>
</dbReference>
<sequence length="551" mass="62607">MAYWGTLFHEEPLIGSLFDQGFRPESASSDLLPKSTSPGEDILRGLSEFLPPRELSDRYFIEYLRVLHPFMPLFDRADLIQRYNQFWANSGQENSIPHFVCVLFVIYYAACMSRSDYLKYSPGEPQIRKHNAYQADMDKYLMATKLALQECDFPMRPTVLCLVAVTILQTVVYRTSSVHNASELAQLIRVAQLMGMHRDPANFATTSIEPAEARLRRSVWWQLVCLDAHVSITNGLPPTIQTVHQDVKLAPEDVGLEQDQMAQLLSNGKYLAARMLSDQSYSIYGLDKVKQSKFDQLVEDVAVFRADIKRRVDVISSMTFEQRHPESSLEILRKIQRCACIFLDLLSSRTCYMLYHPNFENWAAKRIDVVKAAMHVLRLHIEYTRLPDSVEFMWYIRMGQPHHGLMLLLKDIYHRPDDAIEEEGGHNAGTDGRITVVEETIANVRYLRLNELSSFAAGQWKTILKVKESVWETVARSNRPSEQTAGSEIESGDGGIVDGPELGPPTNGSEFGRLDSDIVGADGPDVNEDVLVQLLNLDSWDIDWASYGYDV</sequence>